<dbReference type="SUPFAM" id="SSF56801">
    <property type="entry name" value="Acetyl-CoA synthetase-like"/>
    <property type="match status" value="1"/>
</dbReference>
<comment type="caution">
    <text evidence="4">The sequence shown here is derived from an EMBL/GenBank/DDBJ whole genome shotgun (WGS) entry which is preliminary data.</text>
</comment>
<dbReference type="Pfam" id="PF00501">
    <property type="entry name" value="AMP-binding"/>
    <property type="match status" value="1"/>
</dbReference>
<feature type="region of interest" description="Disordered" evidence="2">
    <location>
        <begin position="495"/>
        <end position="515"/>
    </location>
</feature>
<dbReference type="PROSITE" id="PS00455">
    <property type="entry name" value="AMP_BINDING"/>
    <property type="match status" value="1"/>
</dbReference>
<organism evidence="4 5">
    <name type="scientific">Streptomyces roseoverticillatus</name>
    <dbReference type="NCBI Taxonomy" id="66429"/>
    <lineage>
        <taxon>Bacteria</taxon>
        <taxon>Bacillati</taxon>
        <taxon>Actinomycetota</taxon>
        <taxon>Actinomycetes</taxon>
        <taxon>Kitasatosporales</taxon>
        <taxon>Streptomycetaceae</taxon>
        <taxon>Streptomyces</taxon>
    </lineage>
</organism>
<dbReference type="SUPFAM" id="SSF52777">
    <property type="entry name" value="CoA-dependent acyltransferases"/>
    <property type="match status" value="2"/>
</dbReference>
<dbReference type="InterPro" id="IPR023213">
    <property type="entry name" value="CAT-like_dom_sf"/>
</dbReference>
<dbReference type="Gene3D" id="3.30.559.30">
    <property type="entry name" value="Nonribosomal peptide synthetase, condensation domain"/>
    <property type="match status" value="1"/>
</dbReference>
<dbReference type="PROSITE" id="PS50075">
    <property type="entry name" value="CARRIER"/>
    <property type="match status" value="1"/>
</dbReference>
<dbReference type="InterPro" id="IPR010071">
    <property type="entry name" value="AA_adenyl_dom"/>
</dbReference>
<comment type="cofactor">
    <cofactor evidence="1">
        <name>pantetheine 4'-phosphate</name>
        <dbReference type="ChEBI" id="CHEBI:47942"/>
    </cofactor>
</comment>
<dbReference type="InterPro" id="IPR020845">
    <property type="entry name" value="AMP-binding_CS"/>
</dbReference>
<reference evidence="4 5" key="1">
    <citation type="submission" date="2024-06" db="EMBL/GenBank/DDBJ databases">
        <title>The Natural Products Discovery Center: Release of the First 8490 Sequenced Strains for Exploring Actinobacteria Biosynthetic Diversity.</title>
        <authorList>
            <person name="Kalkreuter E."/>
            <person name="Kautsar S.A."/>
            <person name="Yang D."/>
            <person name="Bader C.D."/>
            <person name="Teijaro C.N."/>
            <person name="Fluegel L."/>
            <person name="Davis C.M."/>
            <person name="Simpson J.R."/>
            <person name="Lauterbach L."/>
            <person name="Steele A.D."/>
            <person name="Gui C."/>
            <person name="Meng S."/>
            <person name="Li G."/>
            <person name="Viehrig K."/>
            <person name="Ye F."/>
            <person name="Su P."/>
            <person name="Kiefer A.F."/>
            <person name="Nichols A."/>
            <person name="Cepeda A.J."/>
            <person name="Yan W."/>
            <person name="Fan B."/>
            <person name="Jiang Y."/>
            <person name="Adhikari A."/>
            <person name="Zheng C.-J."/>
            <person name="Schuster L."/>
            <person name="Cowan T.M."/>
            <person name="Smanski M.J."/>
            <person name="Chevrette M.G."/>
            <person name="De Carvalho L.P.S."/>
            <person name="Shen B."/>
        </authorList>
    </citation>
    <scope>NUCLEOTIDE SEQUENCE [LARGE SCALE GENOMIC DNA]</scope>
    <source>
        <strain evidence="4 5">NPDC053791</strain>
    </source>
</reference>
<evidence type="ECO:0000313" key="5">
    <source>
        <dbReference type="Proteomes" id="UP001552479"/>
    </source>
</evidence>
<feature type="domain" description="Carrier" evidence="3">
    <location>
        <begin position="515"/>
        <end position="591"/>
    </location>
</feature>
<dbReference type="Pfam" id="PF13193">
    <property type="entry name" value="AMP-binding_C"/>
    <property type="match status" value="1"/>
</dbReference>
<feature type="compositionally biased region" description="Gly residues" evidence="2">
    <location>
        <begin position="505"/>
        <end position="515"/>
    </location>
</feature>
<proteinExistence type="predicted"/>
<dbReference type="Pfam" id="PF00550">
    <property type="entry name" value="PP-binding"/>
    <property type="match status" value="1"/>
</dbReference>
<protein>
    <submittedName>
        <fullName evidence="4">Amino acid adenylation domain-containing protein</fullName>
    </submittedName>
</protein>
<evidence type="ECO:0000256" key="2">
    <source>
        <dbReference type="SAM" id="MobiDB-lite"/>
    </source>
</evidence>
<dbReference type="Gene3D" id="3.30.559.10">
    <property type="entry name" value="Chloramphenicol acetyltransferase-like domain"/>
    <property type="match status" value="1"/>
</dbReference>
<dbReference type="PANTHER" id="PTHR45527">
    <property type="entry name" value="NONRIBOSOMAL PEPTIDE SYNTHETASE"/>
    <property type="match status" value="1"/>
</dbReference>
<gene>
    <name evidence="4" type="ORF">AB0L03_31290</name>
</gene>
<dbReference type="Pfam" id="PF00668">
    <property type="entry name" value="Condensation"/>
    <property type="match status" value="1"/>
</dbReference>
<evidence type="ECO:0000259" key="3">
    <source>
        <dbReference type="PROSITE" id="PS50075"/>
    </source>
</evidence>
<name>A0ABV3J3I0_9ACTN</name>
<dbReference type="Gene3D" id="1.10.1200.10">
    <property type="entry name" value="ACP-like"/>
    <property type="match status" value="1"/>
</dbReference>
<dbReference type="PANTHER" id="PTHR45527:SF1">
    <property type="entry name" value="FATTY ACID SYNTHASE"/>
    <property type="match status" value="1"/>
</dbReference>
<dbReference type="CDD" id="cd19531">
    <property type="entry name" value="LCL_NRPS-like"/>
    <property type="match status" value="1"/>
</dbReference>
<dbReference type="InterPro" id="IPR036736">
    <property type="entry name" value="ACP-like_sf"/>
</dbReference>
<dbReference type="InterPro" id="IPR045851">
    <property type="entry name" value="AMP-bd_C_sf"/>
</dbReference>
<dbReference type="SUPFAM" id="SSF47336">
    <property type="entry name" value="ACP-like"/>
    <property type="match status" value="1"/>
</dbReference>
<evidence type="ECO:0000313" key="4">
    <source>
        <dbReference type="EMBL" id="MEV4927243.1"/>
    </source>
</evidence>
<dbReference type="NCBIfam" id="TIGR01733">
    <property type="entry name" value="AA-adenyl-dom"/>
    <property type="match status" value="1"/>
</dbReference>
<dbReference type="EMBL" id="JBFASG010000047">
    <property type="protein sequence ID" value="MEV4927243.1"/>
    <property type="molecule type" value="Genomic_DNA"/>
</dbReference>
<accession>A0ABV3J3I0</accession>
<keyword evidence="5" id="KW-1185">Reference proteome</keyword>
<dbReference type="Gene3D" id="3.40.50.980">
    <property type="match status" value="2"/>
</dbReference>
<dbReference type="Gene3D" id="3.30.300.30">
    <property type="match status" value="1"/>
</dbReference>
<sequence>MTHPSSWDGLIEDAFLEQVRARPSATALVAGPHVLTYQELYERAAGAAAGLRRIGVRRETLVGLAFDRSADSVVALLAVVLAGGAYVPIDPAYPERRIRQITETAALRLVVCPEPVRERFTAPQPARTCGLEELLRLGEAPGEAAPPPEAPRAGHSPLAYVMFTSGSTGRPKGVMVEHRGVLRLVKETGYVNLSPDQRMLQAASLAFDAATFEIWGALLNGASLHLVDHETAVVPGRFAQAIREQGVSIAWVTAPLFHRMAQEDPAAFGSLSTLLTGGDVVSPAHVRQVSEASASLTVVNCYGPTENTTFTTTFPVLGHAGGPLPIGRPIAGTTVRVCDEEGRPVPAGSVGELYAGGAGVARGYLAEPDLTARKFVLVDGERYYRTGDMVRATEDGLLHFHGRQDDQVKIRGHLVELAEVTSALQALEGVADAYTRVVGELGEERSLAAYVVAPGAGSAVLRRALRERLPEYLCPDRFVMLDRLPLTASGKVDWRSLPPADSGPAQGGGGGGGGGTLTAGEARLAGLWAGVLGIDAGAIGAEADFFELGGNSLLLGVLIGRLAREGVAVGYGEAIAAPSLARMARTVAAARSAPVPVIPRPAPGAAPLHPQQQGLFAIWQADPESLAYNIAVRLELTGPLDPGRLRAALATLVARHEALRMQFTVGADGVRQEPAPPAAPEFTFVPAPDERIVAAFVRPFRPCRPDGAPLLRALLVRACAPDRHDLYLDTHHVVFDGVSLGILVGELLAAYAGEPLPEQRADYRGAAHWARDRAVRGDDAAGEDYWLRQLAEVPTEPVLPVDHPRGPVRATGGAVVSTVLDAGRCAEVRAAARRHRTTAFAVLFAAWAATLARISGRRDFTVGTPTSGRVHPDLDTVVGMFVNTACLRVRLDDGPVTLGDLVSQADRLAREALTHQGPPFPRLAQRLGVLPGAGRNPLFDVLFALQDIDFHVVRRGPLTARTELVHAGTTRFDLNLQAYLRPDALKLDLEYATGLYDRASAQWLLDAYLEAVSELLGDPAAPVFRASRTTPAADLPDFDL</sequence>
<dbReference type="RefSeq" id="WP_366090429.1">
    <property type="nucleotide sequence ID" value="NZ_JBFASG010000047.1"/>
</dbReference>
<dbReference type="Gene3D" id="2.30.38.10">
    <property type="entry name" value="Luciferase, Domain 3"/>
    <property type="match status" value="1"/>
</dbReference>
<evidence type="ECO:0000256" key="1">
    <source>
        <dbReference type="ARBA" id="ARBA00001957"/>
    </source>
</evidence>
<dbReference type="InterPro" id="IPR001242">
    <property type="entry name" value="Condensation_dom"/>
</dbReference>
<dbReference type="Proteomes" id="UP001552479">
    <property type="component" value="Unassembled WGS sequence"/>
</dbReference>
<dbReference type="InterPro" id="IPR009081">
    <property type="entry name" value="PP-bd_ACP"/>
</dbReference>
<dbReference type="InterPro" id="IPR025110">
    <property type="entry name" value="AMP-bd_C"/>
</dbReference>
<dbReference type="InterPro" id="IPR000873">
    <property type="entry name" value="AMP-dep_synth/lig_dom"/>
</dbReference>